<keyword evidence="3" id="KW-1185">Reference proteome</keyword>
<gene>
    <name evidence="2" type="ORF">KFK14_11425</name>
</gene>
<dbReference type="AlphaFoldDB" id="A0A975KBM8"/>
<evidence type="ECO:0000313" key="3">
    <source>
        <dbReference type="Proteomes" id="UP000681425"/>
    </source>
</evidence>
<dbReference type="SMART" id="SM00507">
    <property type="entry name" value="HNHc"/>
    <property type="match status" value="1"/>
</dbReference>
<dbReference type="GO" id="GO:0003676">
    <property type="term" value="F:nucleic acid binding"/>
    <property type="evidence" value="ECO:0007669"/>
    <property type="project" value="InterPro"/>
</dbReference>
<evidence type="ECO:0000313" key="2">
    <source>
        <dbReference type="EMBL" id="QUT07939.1"/>
    </source>
</evidence>
<dbReference type="PANTHER" id="PTHR33877">
    <property type="entry name" value="SLL1193 PROTEIN"/>
    <property type="match status" value="1"/>
</dbReference>
<dbReference type="Pfam" id="PF01844">
    <property type="entry name" value="HNH"/>
    <property type="match status" value="1"/>
</dbReference>
<dbReference type="PANTHER" id="PTHR33877:SF2">
    <property type="entry name" value="OS07G0170200 PROTEIN"/>
    <property type="match status" value="1"/>
</dbReference>
<dbReference type="Gene3D" id="1.10.30.50">
    <property type="match status" value="1"/>
</dbReference>
<keyword evidence="2" id="KW-0540">Nuclease</keyword>
<organism evidence="2 3">
    <name type="scientific">Sphingobium phenoxybenzoativorans</name>
    <dbReference type="NCBI Taxonomy" id="1592790"/>
    <lineage>
        <taxon>Bacteria</taxon>
        <taxon>Pseudomonadati</taxon>
        <taxon>Pseudomonadota</taxon>
        <taxon>Alphaproteobacteria</taxon>
        <taxon>Sphingomonadales</taxon>
        <taxon>Sphingomonadaceae</taxon>
        <taxon>Sphingobium</taxon>
    </lineage>
</organism>
<dbReference type="CDD" id="cd00085">
    <property type="entry name" value="HNHc"/>
    <property type="match status" value="1"/>
</dbReference>
<dbReference type="EMBL" id="CP073910">
    <property type="protein sequence ID" value="QUT07939.1"/>
    <property type="molecule type" value="Genomic_DNA"/>
</dbReference>
<keyword evidence="2" id="KW-0255">Endonuclease</keyword>
<evidence type="ECO:0000259" key="1">
    <source>
        <dbReference type="SMART" id="SM00507"/>
    </source>
</evidence>
<dbReference type="GO" id="GO:0008270">
    <property type="term" value="F:zinc ion binding"/>
    <property type="evidence" value="ECO:0007669"/>
    <property type="project" value="InterPro"/>
</dbReference>
<sequence length="176" mass="19663">MARKAISKTARFEVFKRDGFTCQYCGNHPPHAILEVDHIIAVAAGGENDEDNLVTACFNCNRGKAARSLDLVPQSLASKAAEVAEREAQLAGYNAILNAKRERLEAHVWRVVEHLTGEAKTSHERFSSIKKFVDILGLHEVLDAVDITKGRRPHADYAQWKYFCGVCWTKIRESGL</sequence>
<protein>
    <submittedName>
        <fullName evidence="2">HNH endonuclease</fullName>
    </submittedName>
</protein>
<accession>A0A975KBM8</accession>
<dbReference type="KEGG" id="spph:KFK14_11425"/>
<name>A0A975KBM8_9SPHN</name>
<dbReference type="GO" id="GO:0004519">
    <property type="term" value="F:endonuclease activity"/>
    <property type="evidence" value="ECO:0007669"/>
    <property type="project" value="UniProtKB-KW"/>
</dbReference>
<keyword evidence="2" id="KW-0378">Hydrolase</keyword>
<proteinExistence type="predicted"/>
<dbReference type="InterPro" id="IPR052892">
    <property type="entry name" value="NA-targeting_endonuclease"/>
</dbReference>
<dbReference type="InterPro" id="IPR002711">
    <property type="entry name" value="HNH"/>
</dbReference>
<reference evidence="2" key="1">
    <citation type="submission" date="2021-04" db="EMBL/GenBank/DDBJ databases">
        <title>Isolation of p-tert-butylphenol degrading bacteria Sphingobium phenoxybenzoativorans Tas13 from active sludge.</title>
        <authorList>
            <person name="Li Y."/>
        </authorList>
    </citation>
    <scope>NUCLEOTIDE SEQUENCE</scope>
    <source>
        <strain evidence="2">Tas13</strain>
    </source>
</reference>
<dbReference type="RefSeq" id="WP_212610889.1">
    <property type="nucleotide sequence ID" value="NZ_CP073910.1"/>
</dbReference>
<dbReference type="Proteomes" id="UP000681425">
    <property type="component" value="Chromosome"/>
</dbReference>
<feature type="domain" description="HNH nuclease" evidence="1">
    <location>
        <begin position="9"/>
        <end position="62"/>
    </location>
</feature>
<dbReference type="InterPro" id="IPR003615">
    <property type="entry name" value="HNH_nuc"/>
</dbReference>